<reference evidence="3" key="1">
    <citation type="submission" date="2022-12" db="EMBL/GenBank/DDBJ databases">
        <authorList>
            <person name="Bing R.G."/>
            <person name="Willard D.J."/>
            <person name="Manesh M.J.H."/>
            <person name="Laemthong T."/>
            <person name="Crosby J.R."/>
            <person name="Kelly R.M."/>
        </authorList>
    </citation>
    <scope>NUCLEOTIDE SEQUENCE</scope>
    <source>
        <strain evidence="3">DSM 8990</strain>
    </source>
</reference>
<evidence type="ECO:0000256" key="1">
    <source>
        <dbReference type="ARBA" id="ARBA00005442"/>
    </source>
</evidence>
<name>A0ABY7BSL8_9FIRM</name>
<dbReference type="EMBL" id="CP113865">
    <property type="protein sequence ID" value="WAM34980.1"/>
    <property type="molecule type" value="Genomic_DNA"/>
</dbReference>
<keyword evidence="2" id="KW-0238">DNA-binding</keyword>
<comment type="similarity">
    <text evidence="1">Belongs to the alpha/beta-type SASP family.</text>
</comment>
<dbReference type="Proteomes" id="UP001164909">
    <property type="component" value="Chromosome"/>
</dbReference>
<keyword evidence="4" id="KW-1185">Reference proteome</keyword>
<evidence type="ECO:0000256" key="2">
    <source>
        <dbReference type="ARBA" id="ARBA00023125"/>
    </source>
</evidence>
<dbReference type="InterPro" id="IPR001448">
    <property type="entry name" value="SASP_alpha/beta-type"/>
</dbReference>
<dbReference type="PANTHER" id="PTHR36107">
    <property type="entry name" value="SMALL, ACID-SOLUBLE SPORE PROTEIN A"/>
    <property type="match status" value="1"/>
</dbReference>
<evidence type="ECO:0000313" key="3">
    <source>
        <dbReference type="EMBL" id="WAM34980.1"/>
    </source>
</evidence>
<dbReference type="Gene3D" id="6.10.10.80">
    <property type="entry name" value="Small, acid-soluble spore protein, alpha/beta type-like"/>
    <property type="match status" value="1"/>
</dbReference>
<dbReference type="InterPro" id="IPR038300">
    <property type="entry name" value="SASP_sf_alpha/beta"/>
</dbReference>
<protein>
    <submittedName>
        <fullName evidence="3">Alpha/beta-type small acid-soluble spore protein</fullName>
    </submittedName>
</protein>
<gene>
    <name evidence="3" type="ORF">OTK00_001054</name>
</gene>
<sequence>MYAKKKRLVPEAAPQLDKLKQETAQEVGVTLDNYNPNITAKQAGTVGGYMVKKMIQDYQNRVKNQQ</sequence>
<dbReference type="InterPro" id="IPR018126">
    <property type="entry name" value="SASP_alpha/beta-type_CS"/>
</dbReference>
<dbReference type="PROSITE" id="PS00684">
    <property type="entry name" value="SASP_2"/>
    <property type="match status" value="1"/>
</dbReference>
<dbReference type="InterPro" id="IPR050847">
    <property type="entry name" value="SASP_DNA-binding"/>
</dbReference>
<dbReference type="PANTHER" id="PTHR36107:SF1">
    <property type="entry name" value="SMALL, ACID-SOLUBLE SPORE PROTEIN A"/>
    <property type="match status" value="1"/>
</dbReference>
<evidence type="ECO:0000313" key="4">
    <source>
        <dbReference type="Proteomes" id="UP001164909"/>
    </source>
</evidence>
<dbReference type="Pfam" id="PF00269">
    <property type="entry name" value="SASP"/>
    <property type="match status" value="1"/>
</dbReference>
<dbReference type="RefSeq" id="WP_082054657.1">
    <property type="nucleotide sequence ID" value="NZ_CP113865.1"/>
</dbReference>
<proteinExistence type="inferred from homology"/>
<accession>A0ABY7BSL8</accession>
<organism evidence="3 4">
    <name type="scientific">Caldicellulosiruptor morganii</name>
    <dbReference type="NCBI Taxonomy" id="1387555"/>
    <lineage>
        <taxon>Bacteria</taxon>
        <taxon>Bacillati</taxon>
        <taxon>Bacillota</taxon>
        <taxon>Bacillota incertae sedis</taxon>
        <taxon>Caldicellulosiruptorales</taxon>
        <taxon>Caldicellulosiruptoraceae</taxon>
        <taxon>Caldicellulosiruptor</taxon>
    </lineage>
</organism>